<evidence type="ECO:0000313" key="1">
    <source>
        <dbReference type="EMBL" id="KKL86829.1"/>
    </source>
</evidence>
<gene>
    <name evidence="1" type="ORF">LCGC14_1940850</name>
</gene>
<sequence>MNARFEVQPNTGSHVLVPSTPEDCNHDWPVSSGWGVLLGVSRCHKCKVVAREEHFTGETP</sequence>
<accession>A0A0F9FKC5</accession>
<dbReference type="EMBL" id="LAZR01021003">
    <property type="protein sequence ID" value="KKL86829.1"/>
    <property type="molecule type" value="Genomic_DNA"/>
</dbReference>
<organism evidence="1">
    <name type="scientific">marine sediment metagenome</name>
    <dbReference type="NCBI Taxonomy" id="412755"/>
    <lineage>
        <taxon>unclassified sequences</taxon>
        <taxon>metagenomes</taxon>
        <taxon>ecological metagenomes</taxon>
    </lineage>
</organism>
<proteinExistence type="predicted"/>
<comment type="caution">
    <text evidence="1">The sequence shown here is derived from an EMBL/GenBank/DDBJ whole genome shotgun (WGS) entry which is preliminary data.</text>
</comment>
<protein>
    <submittedName>
        <fullName evidence="1">Uncharacterized protein</fullName>
    </submittedName>
</protein>
<name>A0A0F9FKC5_9ZZZZ</name>
<dbReference type="AlphaFoldDB" id="A0A0F9FKC5"/>
<reference evidence="1" key="1">
    <citation type="journal article" date="2015" name="Nature">
        <title>Complex archaea that bridge the gap between prokaryotes and eukaryotes.</title>
        <authorList>
            <person name="Spang A."/>
            <person name="Saw J.H."/>
            <person name="Jorgensen S.L."/>
            <person name="Zaremba-Niedzwiedzka K."/>
            <person name="Martijn J."/>
            <person name="Lind A.E."/>
            <person name="van Eijk R."/>
            <person name="Schleper C."/>
            <person name="Guy L."/>
            <person name="Ettema T.J."/>
        </authorList>
    </citation>
    <scope>NUCLEOTIDE SEQUENCE</scope>
</reference>